<name>A0A401PJG4_SCYTO</name>
<reference evidence="2 3" key="1">
    <citation type="journal article" date="2018" name="Nat. Ecol. Evol.">
        <title>Shark genomes provide insights into elasmobranch evolution and the origin of vertebrates.</title>
        <authorList>
            <person name="Hara Y"/>
            <person name="Yamaguchi K"/>
            <person name="Onimaru K"/>
            <person name="Kadota M"/>
            <person name="Koyanagi M"/>
            <person name="Keeley SD"/>
            <person name="Tatsumi K"/>
            <person name="Tanaka K"/>
            <person name="Motone F"/>
            <person name="Kageyama Y"/>
            <person name="Nozu R"/>
            <person name="Adachi N"/>
            <person name="Nishimura O"/>
            <person name="Nakagawa R"/>
            <person name="Tanegashima C"/>
            <person name="Kiyatake I"/>
            <person name="Matsumoto R"/>
            <person name="Murakumo K"/>
            <person name="Nishida K"/>
            <person name="Terakita A"/>
            <person name="Kuratani S"/>
            <person name="Sato K"/>
            <person name="Hyodo S Kuraku.S."/>
        </authorList>
    </citation>
    <scope>NUCLEOTIDE SEQUENCE [LARGE SCALE GENOMIC DNA]</scope>
</reference>
<evidence type="ECO:0000313" key="3">
    <source>
        <dbReference type="Proteomes" id="UP000288216"/>
    </source>
</evidence>
<evidence type="ECO:0000313" key="2">
    <source>
        <dbReference type="EMBL" id="GCB73228.1"/>
    </source>
</evidence>
<dbReference type="GO" id="GO:0005085">
    <property type="term" value="F:guanyl-nucleotide exchange factor activity"/>
    <property type="evidence" value="ECO:0007669"/>
    <property type="project" value="InterPro"/>
</dbReference>
<dbReference type="GO" id="GO:0005886">
    <property type="term" value="C:plasma membrane"/>
    <property type="evidence" value="ECO:0007669"/>
    <property type="project" value="TreeGrafter"/>
</dbReference>
<dbReference type="EMBL" id="BFAA01000609">
    <property type="protein sequence ID" value="GCB73228.1"/>
    <property type="molecule type" value="Genomic_DNA"/>
</dbReference>
<feature type="domain" description="Dedicator of cytokinesis TPR repeats region" evidence="1">
    <location>
        <begin position="3"/>
        <end position="148"/>
    </location>
</feature>
<comment type="caution">
    <text evidence="2">The sequence shown here is derived from an EMBL/GenBank/DDBJ whole genome shotgun (WGS) entry which is preliminary data.</text>
</comment>
<gene>
    <name evidence="2" type="ORF">scyTo_0002419</name>
</gene>
<dbReference type="GO" id="GO:0005737">
    <property type="term" value="C:cytoplasm"/>
    <property type="evidence" value="ECO:0007669"/>
    <property type="project" value="TreeGrafter"/>
</dbReference>
<evidence type="ECO:0000259" key="1">
    <source>
        <dbReference type="Pfam" id="PF23554"/>
    </source>
</evidence>
<sequence length="164" mass="19215">GESNFVACMTAILSQMEHSHYTNYINAFQTRQDLMDFLMETFIMFKDLIGKNVYPPDWMVMSMVQNRVFLRAISQYAETLNKMFLNSNCFELQLWNNYFHLTVAFLTQESLQLENFSNAKRAAIICKYGDMRGIIGAGIRDMWYNLGKTLDFYFSYQSATLSIF</sequence>
<feature type="non-terminal residue" evidence="2">
    <location>
        <position position="1"/>
    </location>
</feature>
<dbReference type="OrthoDB" id="18896at2759"/>
<dbReference type="STRING" id="75743.A0A401PJG4"/>
<keyword evidence="3" id="KW-1185">Reference proteome</keyword>
<dbReference type="PANTHER" id="PTHR45653:SF6">
    <property type="entry name" value="DEDICATOR OF CYTOKINESIS PROTEIN 2"/>
    <property type="match status" value="1"/>
</dbReference>
<dbReference type="InterPro" id="IPR026791">
    <property type="entry name" value="DOCK"/>
</dbReference>
<dbReference type="InterPro" id="IPR056372">
    <property type="entry name" value="TPR_DOCK"/>
</dbReference>
<protein>
    <recommendedName>
        <fullName evidence="1">Dedicator of cytokinesis TPR repeats region domain-containing protein</fullName>
    </recommendedName>
</protein>
<dbReference type="PANTHER" id="PTHR45653">
    <property type="entry name" value="DEDICATOR OF CYTOKINESIS"/>
    <property type="match status" value="1"/>
</dbReference>
<dbReference type="GO" id="GO:0016477">
    <property type="term" value="P:cell migration"/>
    <property type="evidence" value="ECO:0007669"/>
    <property type="project" value="TreeGrafter"/>
</dbReference>
<dbReference type="Pfam" id="PF23554">
    <property type="entry name" value="TPR_DOCK"/>
    <property type="match status" value="1"/>
</dbReference>
<dbReference type="GO" id="GO:0031267">
    <property type="term" value="F:small GTPase binding"/>
    <property type="evidence" value="ECO:0007669"/>
    <property type="project" value="TreeGrafter"/>
</dbReference>
<organism evidence="2 3">
    <name type="scientific">Scyliorhinus torazame</name>
    <name type="common">Cloudy catshark</name>
    <name type="synonym">Catulus torazame</name>
    <dbReference type="NCBI Taxonomy" id="75743"/>
    <lineage>
        <taxon>Eukaryota</taxon>
        <taxon>Metazoa</taxon>
        <taxon>Chordata</taxon>
        <taxon>Craniata</taxon>
        <taxon>Vertebrata</taxon>
        <taxon>Chondrichthyes</taxon>
        <taxon>Elasmobranchii</taxon>
        <taxon>Galeomorphii</taxon>
        <taxon>Galeoidea</taxon>
        <taxon>Carcharhiniformes</taxon>
        <taxon>Scyliorhinidae</taxon>
        <taxon>Scyliorhinus</taxon>
    </lineage>
</organism>
<dbReference type="GO" id="GO:0007264">
    <property type="term" value="P:small GTPase-mediated signal transduction"/>
    <property type="evidence" value="ECO:0007669"/>
    <property type="project" value="InterPro"/>
</dbReference>
<dbReference type="GO" id="GO:0007520">
    <property type="term" value="P:myoblast fusion"/>
    <property type="evidence" value="ECO:0007669"/>
    <property type="project" value="TreeGrafter"/>
</dbReference>
<dbReference type="Proteomes" id="UP000288216">
    <property type="component" value="Unassembled WGS sequence"/>
</dbReference>
<proteinExistence type="predicted"/>
<accession>A0A401PJG4</accession>
<dbReference type="AlphaFoldDB" id="A0A401PJG4"/>